<evidence type="ECO:0000313" key="3">
    <source>
        <dbReference type="Proteomes" id="UP000193922"/>
    </source>
</evidence>
<protein>
    <recommendedName>
        <fullName evidence="4">Secreted protein</fullName>
    </recommendedName>
</protein>
<evidence type="ECO:0000313" key="2">
    <source>
        <dbReference type="EMBL" id="ORX71208.1"/>
    </source>
</evidence>
<name>A0A1Y1WCZ4_9FUNG</name>
<evidence type="ECO:0000256" key="1">
    <source>
        <dbReference type="SAM" id="SignalP"/>
    </source>
</evidence>
<organism evidence="2 3">
    <name type="scientific">Linderina pennispora</name>
    <dbReference type="NCBI Taxonomy" id="61395"/>
    <lineage>
        <taxon>Eukaryota</taxon>
        <taxon>Fungi</taxon>
        <taxon>Fungi incertae sedis</taxon>
        <taxon>Zoopagomycota</taxon>
        <taxon>Kickxellomycotina</taxon>
        <taxon>Kickxellomycetes</taxon>
        <taxon>Kickxellales</taxon>
        <taxon>Kickxellaceae</taxon>
        <taxon>Linderina</taxon>
    </lineage>
</organism>
<keyword evidence="3" id="KW-1185">Reference proteome</keyword>
<feature type="chain" id="PRO_5013028099" description="Secreted protein" evidence="1">
    <location>
        <begin position="18"/>
        <end position="87"/>
    </location>
</feature>
<keyword evidence="1" id="KW-0732">Signal</keyword>
<dbReference type="GeneID" id="63799862"/>
<reference evidence="2 3" key="1">
    <citation type="submission" date="2016-07" db="EMBL/GenBank/DDBJ databases">
        <title>Pervasive Adenine N6-methylation of Active Genes in Fungi.</title>
        <authorList>
            <consortium name="DOE Joint Genome Institute"/>
            <person name="Mondo S.J."/>
            <person name="Dannebaum R.O."/>
            <person name="Kuo R.C."/>
            <person name="Labutti K."/>
            <person name="Haridas S."/>
            <person name="Kuo A."/>
            <person name="Salamov A."/>
            <person name="Ahrendt S.R."/>
            <person name="Lipzen A."/>
            <person name="Sullivan W."/>
            <person name="Andreopoulos W.B."/>
            <person name="Clum A."/>
            <person name="Lindquist E."/>
            <person name="Daum C."/>
            <person name="Ramamoorthy G.K."/>
            <person name="Gryganskyi A."/>
            <person name="Culley D."/>
            <person name="Magnuson J.K."/>
            <person name="James T.Y."/>
            <person name="O'Malley M.A."/>
            <person name="Stajich J.E."/>
            <person name="Spatafora J.W."/>
            <person name="Visel A."/>
            <person name="Grigoriev I.V."/>
        </authorList>
    </citation>
    <scope>NUCLEOTIDE SEQUENCE [LARGE SCALE GENOMIC DNA]</scope>
    <source>
        <strain evidence="2 3">ATCC 12442</strain>
    </source>
</reference>
<dbReference type="AlphaFoldDB" id="A0A1Y1WCZ4"/>
<accession>A0A1Y1WCZ4</accession>
<comment type="caution">
    <text evidence="2">The sequence shown here is derived from an EMBL/GenBank/DDBJ whole genome shotgun (WGS) entry which is preliminary data.</text>
</comment>
<evidence type="ECO:0008006" key="4">
    <source>
        <dbReference type="Google" id="ProtNLM"/>
    </source>
</evidence>
<dbReference type="EMBL" id="MCFD01000004">
    <property type="protein sequence ID" value="ORX71208.1"/>
    <property type="molecule type" value="Genomic_DNA"/>
</dbReference>
<proteinExistence type="predicted"/>
<sequence length="87" mass="10012">MRARACSLSLLRSVSLCSQPVAQTGLCYHSHCRWYQEFMERIGNRYICRTDKPMPGEESRCLVDPDAPIGRTIHWELLLPSALCETR</sequence>
<dbReference type="RefSeq" id="XP_040744723.1">
    <property type="nucleotide sequence ID" value="XM_040883214.1"/>
</dbReference>
<feature type="signal peptide" evidence="1">
    <location>
        <begin position="1"/>
        <end position="17"/>
    </location>
</feature>
<dbReference type="Proteomes" id="UP000193922">
    <property type="component" value="Unassembled WGS sequence"/>
</dbReference>
<gene>
    <name evidence="2" type="ORF">DL89DRAFT_121584</name>
</gene>